<dbReference type="PROSITE" id="PS50030">
    <property type="entry name" value="UBA"/>
    <property type="match status" value="1"/>
</dbReference>
<feature type="region of interest" description="Disordered" evidence="1">
    <location>
        <begin position="254"/>
        <end position="276"/>
    </location>
</feature>
<dbReference type="AlphaFoldDB" id="A0A1L8DT64"/>
<protein>
    <submittedName>
        <fullName evidence="4">Putative ubiquitin-like protein 7</fullName>
    </submittedName>
</protein>
<organism evidence="4">
    <name type="scientific">Nyssomyia neivai</name>
    <dbReference type="NCBI Taxonomy" id="330878"/>
    <lineage>
        <taxon>Eukaryota</taxon>
        <taxon>Metazoa</taxon>
        <taxon>Ecdysozoa</taxon>
        <taxon>Arthropoda</taxon>
        <taxon>Hexapoda</taxon>
        <taxon>Insecta</taxon>
        <taxon>Pterygota</taxon>
        <taxon>Neoptera</taxon>
        <taxon>Endopterygota</taxon>
        <taxon>Diptera</taxon>
        <taxon>Nematocera</taxon>
        <taxon>Psychodoidea</taxon>
        <taxon>Psychodidae</taxon>
        <taxon>Nyssomyia</taxon>
    </lineage>
</organism>
<dbReference type="InterPro" id="IPR009060">
    <property type="entry name" value="UBA-like_sf"/>
</dbReference>
<feature type="compositionally biased region" description="Low complexity" evidence="1">
    <location>
        <begin position="81"/>
        <end position="91"/>
    </location>
</feature>
<feature type="compositionally biased region" description="Low complexity" evidence="1">
    <location>
        <begin position="196"/>
        <end position="216"/>
    </location>
</feature>
<name>A0A1L8DT64_9DIPT</name>
<evidence type="ECO:0000259" key="3">
    <source>
        <dbReference type="PROSITE" id="PS50053"/>
    </source>
</evidence>
<dbReference type="PANTHER" id="PTHR10677:SF25">
    <property type="entry name" value="UBIQUITIN-LIKE PROTEIN 7"/>
    <property type="match status" value="1"/>
</dbReference>
<dbReference type="SUPFAM" id="SSF54236">
    <property type="entry name" value="Ubiquitin-like"/>
    <property type="match status" value="1"/>
</dbReference>
<feature type="region of interest" description="Disordered" evidence="1">
    <location>
        <begin position="185"/>
        <end position="225"/>
    </location>
</feature>
<dbReference type="InterPro" id="IPR015940">
    <property type="entry name" value="UBA"/>
</dbReference>
<dbReference type="Pfam" id="PF00240">
    <property type="entry name" value="ubiquitin"/>
    <property type="match status" value="1"/>
</dbReference>
<evidence type="ECO:0000256" key="1">
    <source>
        <dbReference type="SAM" id="MobiDB-lite"/>
    </source>
</evidence>
<dbReference type="GO" id="GO:0006511">
    <property type="term" value="P:ubiquitin-dependent protein catabolic process"/>
    <property type="evidence" value="ECO:0007669"/>
    <property type="project" value="TreeGrafter"/>
</dbReference>
<dbReference type="SMART" id="SM00165">
    <property type="entry name" value="UBA"/>
    <property type="match status" value="1"/>
</dbReference>
<dbReference type="GO" id="GO:0031593">
    <property type="term" value="F:polyubiquitin modification-dependent protein binding"/>
    <property type="evidence" value="ECO:0007669"/>
    <property type="project" value="TreeGrafter"/>
</dbReference>
<accession>A0A1L8DT64</accession>
<evidence type="ECO:0000259" key="2">
    <source>
        <dbReference type="PROSITE" id="PS50030"/>
    </source>
</evidence>
<dbReference type="InterPro" id="IPR000626">
    <property type="entry name" value="Ubiquitin-like_dom"/>
</dbReference>
<dbReference type="GO" id="GO:0005829">
    <property type="term" value="C:cytosol"/>
    <property type="evidence" value="ECO:0007669"/>
    <property type="project" value="TreeGrafter"/>
</dbReference>
<dbReference type="InterPro" id="IPR029071">
    <property type="entry name" value="Ubiquitin-like_domsf"/>
</dbReference>
<feature type="region of interest" description="Disordered" evidence="1">
    <location>
        <begin position="78"/>
        <end position="97"/>
    </location>
</feature>
<dbReference type="SUPFAM" id="SSF46934">
    <property type="entry name" value="UBA-like"/>
    <property type="match status" value="1"/>
</dbReference>
<feature type="domain" description="Ubiquitin-like" evidence="3">
    <location>
        <begin position="4"/>
        <end position="85"/>
    </location>
</feature>
<dbReference type="EMBL" id="GFDF01004421">
    <property type="protein sequence ID" value="JAV09663.1"/>
    <property type="molecule type" value="Transcribed_RNA"/>
</dbReference>
<sequence>MVSLYVGLRFPQATFSNYERFVINNVILSSNCELLRTEVAKKVKISTEEIELIYCGRPLSSGQSLESQGIKPGVTIHAMQKSPKSSSPKRPNMTQEQKVKISGQFQTLLSSHFQRISRAEVLQEVLDEYPAFTSNLGALAFLRDPILLSSMQDVDHLEKIFTNYSILIEAAPFIVKVLKGAEKAKSDTPQEAYAGDDQLSDSSSSSDSILPTQSTSGTNRNTPRRITRQQLGAALALAEYTSRNSLSNIAQRNLDETSESTELNPAPGPSSTSRAGTISTSMLTDVLSRISTPAAAAQPPEAAPVAPVQQYAAELQRMREMGFLDDQVNLQALQVCNGDVEAAINLVFSDEL</sequence>
<evidence type="ECO:0000313" key="4">
    <source>
        <dbReference type="EMBL" id="JAV09663.1"/>
    </source>
</evidence>
<dbReference type="Gene3D" id="3.10.20.90">
    <property type="entry name" value="Phosphatidylinositol 3-kinase Catalytic Subunit, Chain A, domain 1"/>
    <property type="match status" value="1"/>
</dbReference>
<proteinExistence type="predicted"/>
<dbReference type="PROSITE" id="PS50053">
    <property type="entry name" value="UBIQUITIN_2"/>
    <property type="match status" value="1"/>
</dbReference>
<dbReference type="Gene3D" id="1.10.8.10">
    <property type="entry name" value="DNA helicase RuvA subunit, C-terminal domain"/>
    <property type="match status" value="1"/>
</dbReference>
<dbReference type="PANTHER" id="PTHR10677">
    <property type="entry name" value="UBIQUILIN"/>
    <property type="match status" value="1"/>
</dbReference>
<dbReference type="InterPro" id="IPR015496">
    <property type="entry name" value="Ubiquilin"/>
</dbReference>
<feature type="domain" description="UBA" evidence="2">
    <location>
        <begin position="307"/>
        <end position="350"/>
    </location>
</feature>
<dbReference type="Pfam" id="PF00627">
    <property type="entry name" value="UBA"/>
    <property type="match status" value="1"/>
</dbReference>
<reference evidence="4" key="1">
    <citation type="submission" date="2016-12" db="EMBL/GenBank/DDBJ databases">
        <title>An insight into the sialome and mialome of the sand fly, Nyssomyia neivai.</title>
        <authorList>
            <person name="Sebastian V."/>
            <person name="Goulart T.M."/>
            <person name="Oliveira W."/>
            <person name="Calvo E."/>
            <person name="Oliveira L.F."/>
            <person name="Pinto M.C."/>
            <person name="Rosselino A.M."/>
            <person name="Ribeiro J.M."/>
        </authorList>
    </citation>
    <scope>NUCLEOTIDE SEQUENCE</scope>
</reference>